<proteinExistence type="predicted"/>
<dbReference type="InterPro" id="IPR001451">
    <property type="entry name" value="Hexapep"/>
</dbReference>
<organism evidence="2 3">
    <name type="scientific">Photobacterium damselae subsp. damselae</name>
    <name type="common">Listonella damsela</name>
    <dbReference type="NCBI Taxonomy" id="85581"/>
    <lineage>
        <taxon>Bacteria</taxon>
        <taxon>Pseudomonadati</taxon>
        <taxon>Pseudomonadota</taxon>
        <taxon>Gammaproteobacteria</taxon>
        <taxon>Vibrionales</taxon>
        <taxon>Vibrionaceae</taxon>
        <taxon>Photobacterium</taxon>
    </lineage>
</organism>
<accession>A0AAD3X0G0</accession>
<evidence type="ECO:0000256" key="1">
    <source>
        <dbReference type="SAM" id="Phobius"/>
    </source>
</evidence>
<keyword evidence="2" id="KW-0012">Acyltransferase</keyword>
<dbReference type="SUPFAM" id="SSF51161">
    <property type="entry name" value="Trimeric LpxA-like enzymes"/>
    <property type="match status" value="2"/>
</dbReference>
<dbReference type="InterPro" id="IPR051159">
    <property type="entry name" value="Hexapeptide_acetyltransf"/>
</dbReference>
<dbReference type="Pfam" id="PF00132">
    <property type="entry name" value="Hexapep"/>
    <property type="match status" value="1"/>
</dbReference>
<protein>
    <submittedName>
        <fullName evidence="2">Acyltransferase</fullName>
    </submittedName>
</protein>
<dbReference type="CDD" id="cd04647">
    <property type="entry name" value="LbH_MAT_like"/>
    <property type="match status" value="1"/>
</dbReference>
<dbReference type="Proteomes" id="UP000480943">
    <property type="component" value="Unassembled WGS sequence"/>
</dbReference>
<keyword evidence="2" id="KW-0808">Transferase</keyword>
<dbReference type="AlphaFoldDB" id="A0AAD3X0G0"/>
<name>A0AAD3X0G0_PHODD</name>
<feature type="transmembrane region" description="Helical" evidence="1">
    <location>
        <begin position="12"/>
        <end position="33"/>
    </location>
</feature>
<keyword evidence="1" id="KW-0812">Transmembrane</keyword>
<sequence>MKKNNFSFDNKITSFDLIYICFLYSTRLIRGFIYHRKIIGRGKGCNIYKSSLGRGVNIGNNVILNGIGSGGLVIGDNVSIGDCSVFKVSGTFIDIGRFIHIGNNVGIGEFSHIGGAGGVKIGESTIIGPYFSVHPENHLFNDLNIPIRKQGVSQKGINIGSNCWIGAKVTILDGVTIGDGCVIAAGSIVTKSFPDNVVIGGVPSKILKKRNNEK</sequence>
<evidence type="ECO:0000313" key="2">
    <source>
        <dbReference type="EMBL" id="KAB1183233.1"/>
    </source>
</evidence>
<dbReference type="GO" id="GO:0016746">
    <property type="term" value="F:acyltransferase activity"/>
    <property type="evidence" value="ECO:0007669"/>
    <property type="project" value="UniProtKB-KW"/>
</dbReference>
<gene>
    <name evidence="2" type="ORF">F6450_04645</name>
</gene>
<evidence type="ECO:0000313" key="3">
    <source>
        <dbReference type="Proteomes" id="UP000480943"/>
    </source>
</evidence>
<keyword evidence="1" id="KW-1133">Transmembrane helix</keyword>
<dbReference type="EMBL" id="VZUQ01000033">
    <property type="protein sequence ID" value="KAB1183233.1"/>
    <property type="molecule type" value="Genomic_DNA"/>
</dbReference>
<dbReference type="InterPro" id="IPR011004">
    <property type="entry name" value="Trimer_LpxA-like_sf"/>
</dbReference>
<keyword evidence="1" id="KW-0472">Membrane</keyword>
<dbReference type="Gene3D" id="2.160.10.10">
    <property type="entry name" value="Hexapeptide repeat proteins"/>
    <property type="match status" value="1"/>
</dbReference>
<dbReference type="PANTHER" id="PTHR23416">
    <property type="entry name" value="SIALIC ACID SYNTHASE-RELATED"/>
    <property type="match status" value="1"/>
</dbReference>
<reference evidence="2 3" key="1">
    <citation type="submission" date="2019-09" db="EMBL/GenBank/DDBJ databases">
        <title>Photobacterium damselae subsp. damselae CDC-2227-81, a human clinical isolate.</title>
        <authorList>
            <person name="Osorio C.R."/>
        </authorList>
    </citation>
    <scope>NUCLEOTIDE SEQUENCE [LARGE SCALE GENOMIC DNA]</scope>
    <source>
        <strain evidence="2 3">CDC-2227-81</strain>
    </source>
</reference>
<comment type="caution">
    <text evidence="2">The sequence shown here is derived from an EMBL/GenBank/DDBJ whole genome shotgun (WGS) entry which is preliminary data.</text>
</comment>